<gene>
    <name evidence="10" type="ORF">G8O29_06195</name>
</gene>
<evidence type="ECO:0000313" key="11">
    <source>
        <dbReference type="Proteomes" id="UP001515660"/>
    </source>
</evidence>
<keyword evidence="11" id="KW-1185">Reference proteome</keyword>
<dbReference type="RefSeq" id="WP_166402366.1">
    <property type="nucleotide sequence ID" value="NZ_JAANHS010000003.1"/>
</dbReference>
<feature type="transmembrane region" description="Helical" evidence="7">
    <location>
        <begin position="66"/>
        <end position="86"/>
    </location>
</feature>
<dbReference type="SMART" id="SM00382">
    <property type="entry name" value="AAA"/>
    <property type="match status" value="1"/>
</dbReference>
<comment type="caution">
    <text evidence="10">The sequence shown here is derived from an EMBL/GenBank/DDBJ whole genome shotgun (WGS) entry which is preliminary data.</text>
</comment>
<evidence type="ECO:0000256" key="4">
    <source>
        <dbReference type="ARBA" id="ARBA00022840"/>
    </source>
</evidence>
<evidence type="ECO:0000256" key="5">
    <source>
        <dbReference type="ARBA" id="ARBA00022989"/>
    </source>
</evidence>
<evidence type="ECO:0000256" key="3">
    <source>
        <dbReference type="ARBA" id="ARBA00022741"/>
    </source>
</evidence>
<protein>
    <submittedName>
        <fullName evidence="10">Type I secretion system permease/ATPase</fullName>
    </submittedName>
</protein>
<name>A0ABX0G619_9RHOB</name>
<dbReference type="PROSITE" id="PS00211">
    <property type="entry name" value="ABC_TRANSPORTER_1"/>
    <property type="match status" value="1"/>
</dbReference>
<dbReference type="Gene3D" id="1.20.1560.10">
    <property type="entry name" value="ABC transporter type 1, transmembrane domain"/>
    <property type="match status" value="1"/>
</dbReference>
<feature type="transmembrane region" description="Helical" evidence="7">
    <location>
        <begin position="136"/>
        <end position="158"/>
    </location>
</feature>
<evidence type="ECO:0000256" key="6">
    <source>
        <dbReference type="ARBA" id="ARBA00023136"/>
    </source>
</evidence>
<feature type="transmembrane region" description="Helical" evidence="7">
    <location>
        <begin position="256"/>
        <end position="273"/>
    </location>
</feature>
<proteinExistence type="predicted"/>
<keyword evidence="2 7" id="KW-0812">Transmembrane</keyword>
<dbReference type="InterPro" id="IPR017871">
    <property type="entry name" value="ABC_transporter-like_CS"/>
</dbReference>
<sequence>MSDTATRNAETQPGRAELSAARAASRQAFTTAFLFSALVNLLMLTAPLYMLQIYDRVLVSRSEETLLALSILMAFLFLIMGILDYARGRIMARVGARLQERLDKRVLAAAFRRLTVAPQDLPAQAAQRDLDALARFWASPVILALFDAPWAPLFVAVIFVFHPWLGWLALAGAVVIVALSWLNQRATAGPLHAASHAGLAAERQAENLKQESELVQALGMAGAGFARLKARRDLALDEGLRASDASGRYSVLIKTFRLFLQSAMLGLAAWLVLQEELSAGAMIATSILMGRALQPLEQAVGQWAVVTRAGQARTRLSELLAKAPPVPPRTELPRPQALVEVQALTVVPPGGTAPVLRNLSFTLPPGKALGVIGPSGSGKSSLARALTGVWPPAAGRIRLDGATLDQYDPDRLGSYIGYLPQRVTLFDGTIAENIARLQPGAEAGAIVAAARAAAAHEMILKLPNGYDTQVATMGSQLSGGQIQRIGLARALYGDPVLLILDEPNSNLDNDGSIALNTAIRTAKARGASVFIMAHRPAAIQECDLLLVMHEGAAAAFGPRDAVLREAVKNAGDIARSAAPGGVA</sequence>
<keyword evidence="6 7" id="KW-0472">Membrane</keyword>
<dbReference type="Gene3D" id="3.40.50.300">
    <property type="entry name" value="P-loop containing nucleotide triphosphate hydrolases"/>
    <property type="match status" value="1"/>
</dbReference>
<accession>A0ABX0G619</accession>
<feature type="domain" description="ABC transporter" evidence="8">
    <location>
        <begin position="339"/>
        <end position="575"/>
    </location>
</feature>
<keyword evidence="5 7" id="KW-1133">Transmembrane helix</keyword>
<dbReference type="EMBL" id="JAANHS010000003">
    <property type="protein sequence ID" value="NHB76335.1"/>
    <property type="molecule type" value="Genomic_DNA"/>
</dbReference>
<comment type="subcellular location">
    <subcellularLocation>
        <location evidence="1">Cell membrane</location>
        <topology evidence="1">Multi-pass membrane protein</topology>
    </subcellularLocation>
</comment>
<evidence type="ECO:0000256" key="2">
    <source>
        <dbReference type="ARBA" id="ARBA00022692"/>
    </source>
</evidence>
<dbReference type="PANTHER" id="PTHR43394:SF1">
    <property type="entry name" value="ATP-BINDING CASSETTE SUB-FAMILY B MEMBER 10, MITOCHONDRIAL"/>
    <property type="match status" value="1"/>
</dbReference>
<dbReference type="NCBIfam" id="TIGR01842">
    <property type="entry name" value="type_I_sec_PrtD"/>
    <property type="match status" value="1"/>
</dbReference>
<dbReference type="CDD" id="cd03246">
    <property type="entry name" value="ABCC_Protease_Secretion"/>
    <property type="match status" value="1"/>
</dbReference>
<evidence type="ECO:0000259" key="9">
    <source>
        <dbReference type="PROSITE" id="PS50929"/>
    </source>
</evidence>
<feature type="domain" description="ABC transmembrane type-1" evidence="9">
    <location>
        <begin position="32"/>
        <end position="308"/>
    </location>
</feature>
<dbReference type="PANTHER" id="PTHR43394">
    <property type="entry name" value="ATP-DEPENDENT PERMEASE MDL1, MITOCHONDRIAL"/>
    <property type="match status" value="1"/>
</dbReference>
<dbReference type="Pfam" id="PF00664">
    <property type="entry name" value="ABC_membrane"/>
    <property type="match status" value="1"/>
</dbReference>
<dbReference type="InterPro" id="IPR039421">
    <property type="entry name" value="Type_1_exporter"/>
</dbReference>
<dbReference type="PROSITE" id="PS50929">
    <property type="entry name" value="ABC_TM1F"/>
    <property type="match status" value="1"/>
</dbReference>
<dbReference type="InterPro" id="IPR003439">
    <property type="entry name" value="ABC_transporter-like_ATP-bd"/>
</dbReference>
<dbReference type="PROSITE" id="PS50893">
    <property type="entry name" value="ABC_TRANSPORTER_2"/>
    <property type="match status" value="1"/>
</dbReference>
<feature type="transmembrane region" description="Helical" evidence="7">
    <location>
        <begin position="32"/>
        <end position="54"/>
    </location>
</feature>
<reference evidence="10 11" key="1">
    <citation type="journal article" date="2022" name="Microorganisms">
        <title>Genome Sequence and Characterization of a Xanthorhodopsin-Containing, Aerobic Anoxygenic Phototrophic Rhodobacter Species, Isolated from Mesophilic Conditions at Yellowstone National Park.</title>
        <authorList>
            <person name="Kyndt J.A."/>
            <person name="Robertson S."/>
            <person name="Shoffstall I.B."/>
            <person name="Ramaley R.F."/>
            <person name="Meyer T.E."/>
        </authorList>
    </citation>
    <scope>NUCLEOTIDE SEQUENCE [LARGE SCALE GENOMIC DNA]</scope>
    <source>
        <strain evidence="10 11">M37P</strain>
    </source>
</reference>
<dbReference type="InterPro" id="IPR027417">
    <property type="entry name" value="P-loop_NTPase"/>
</dbReference>
<keyword evidence="4" id="KW-0067">ATP-binding</keyword>
<dbReference type="Proteomes" id="UP001515660">
    <property type="component" value="Unassembled WGS sequence"/>
</dbReference>
<evidence type="ECO:0000313" key="10">
    <source>
        <dbReference type="EMBL" id="NHB76335.1"/>
    </source>
</evidence>
<organism evidence="10 11">
    <name type="scientific">Rhodobacter calidifons</name>
    <dbReference type="NCBI Taxonomy" id="2715277"/>
    <lineage>
        <taxon>Bacteria</taxon>
        <taxon>Pseudomonadati</taxon>
        <taxon>Pseudomonadota</taxon>
        <taxon>Alphaproteobacteria</taxon>
        <taxon>Rhodobacterales</taxon>
        <taxon>Rhodobacter group</taxon>
        <taxon>Rhodobacter</taxon>
    </lineage>
</organism>
<feature type="transmembrane region" description="Helical" evidence="7">
    <location>
        <begin position="164"/>
        <end position="182"/>
    </location>
</feature>
<dbReference type="InterPro" id="IPR011527">
    <property type="entry name" value="ABC1_TM_dom"/>
</dbReference>
<dbReference type="InterPro" id="IPR003593">
    <property type="entry name" value="AAA+_ATPase"/>
</dbReference>
<dbReference type="InterPro" id="IPR010128">
    <property type="entry name" value="ATPase_T1SS_PrtD-like"/>
</dbReference>
<evidence type="ECO:0000256" key="1">
    <source>
        <dbReference type="ARBA" id="ARBA00004651"/>
    </source>
</evidence>
<evidence type="ECO:0000259" key="8">
    <source>
        <dbReference type="PROSITE" id="PS50893"/>
    </source>
</evidence>
<dbReference type="SUPFAM" id="SSF52540">
    <property type="entry name" value="P-loop containing nucleoside triphosphate hydrolases"/>
    <property type="match status" value="1"/>
</dbReference>
<evidence type="ECO:0000256" key="7">
    <source>
        <dbReference type="SAM" id="Phobius"/>
    </source>
</evidence>
<dbReference type="InterPro" id="IPR036640">
    <property type="entry name" value="ABC1_TM_sf"/>
</dbReference>
<dbReference type="Pfam" id="PF00005">
    <property type="entry name" value="ABC_tran"/>
    <property type="match status" value="1"/>
</dbReference>
<keyword evidence="3" id="KW-0547">Nucleotide-binding</keyword>
<dbReference type="SUPFAM" id="SSF90123">
    <property type="entry name" value="ABC transporter transmembrane region"/>
    <property type="match status" value="1"/>
</dbReference>